<reference evidence="3 4" key="1">
    <citation type="submission" date="2016-12" db="EMBL/GenBank/DDBJ databases">
        <title>Diversity of luminous bacteria.</title>
        <authorList>
            <person name="Yoshizawa S."/>
            <person name="Kogure K."/>
        </authorList>
    </citation>
    <scope>NUCLEOTIDE SEQUENCE [LARGE SCALE GENOMIC DNA]</scope>
    <source>
        <strain evidence="3 4">SA4-48</strain>
    </source>
</reference>
<protein>
    <submittedName>
        <fullName evidence="3">TIGR03546 family protein</fullName>
    </submittedName>
</protein>
<feature type="domain" description="DUF2062" evidence="2">
    <location>
        <begin position="12"/>
        <end position="140"/>
    </location>
</feature>
<gene>
    <name evidence="3" type="ORF">BTO11_06975</name>
</gene>
<dbReference type="InterPro" id="IPR018639">
    <property type="entry name" value="DUF2062"/>
</dbReference>
<sequence length="168" mass="19405">MFNFVGKFFKLLNGDASPGQIALGFSFALFIGLTPFFSLHNLIIFFFVFAIRVNLGAFFLGSAVFALLAFGIDPLSIKVGEYLLNDPDLLSMWTELYQSDVWRAFKFNHTLLLGSVVISILLFIPMLFISRFIVSTYRVRIMKWFEKLKISKMLKASKFYKYYERLGE</sequence>
<dbReference type="AlphaFoldDB" id="A0A2S7UTX3"/>
<feature type="transmembrane region" description="Helical" evidence="1">
    <location>
        <begin position="111"/>
        <end position="134"/>
    </location>
</feature>
<dbReference type="Proteomes" id="UP000239007">
    <property type="component" value="Unassembled WGS sequence"/>
</dbReference>
<feature type="transmembrane region" description="Helical" evidence="1">
    <location>
        <begin position="55"/>
        <end position="72"/>
    </location>
</feature>
<dbReference type="Pfam" id="PF09835">
    <property type="entry name" value="DUF2062"/>
    <property type="match status" value="1"/>
</dbReference>
<feature type="transmembrane region" description="Helical" evidence="1">
    <location>
        <begin position="20"/>
        <end position="48"/>
    </location>
</feature>
<evidence type="ECO:0000313" key="4">
    <source>
        <dbReference type="Proteomes" id="UP000239007"/>
    </source>
</evidence>
<name>A0A2S7UTX3_9GAMM</name>
<dbReference type="InterPro" id="IPR019935">
    <property type="entry name" value="CHP03546"/>
</dbReference>
<dbReference type="EMBL" id="MSCH01000003">
    <property type="protein sequence ID" value="PQJ53436.1"/>
    <property type="molecule type" value="Genomic_DNA"/>
</dbReference>
<dbReference type="OrthoDB" id="370141at2"/>
<evidence type="ECO:0000313" key="3">
    <source>
        <dbReference type="EMBL" id="PQJ53436.1"/>
    </source>
</evidence>
<dbReference type="NCBIfam" id="TIGR03546">
    <property type="entry name" value="TIGR03546 family protein"/>
    <property type="match status" value="1"/>
</dbReference>
<keyword evidence="1" id="KW-0812">Transmembrane</keyword>
<proteinExistence type="predicted"/>
<keyword evidence="1" id="KW-0472">Membrane</keyword>
<dbReference type="RefSeq" id="WP_105051921.1">
    <property type="nucleotide sequence ID" value="NZ_BMYG01000003.1"/>
</dbReference>
<keyword evidence="1" id="KW-1133">Transmembrane helix</keyword>
<evidence type="ECO:0000259" key="2">
    <source>
        <dbReference type="Pfam" id="PF09835"/>
    </source>
</evidence>
<keyword evidence="4" id="KW-1185">Reference proteome</keyword>
<evidence type="ECO:0000256" key="1">
    <source>
        <dbReference type="SAM" id="Phobius"/>
    </source>
</evidence>
<comment type="caution">
    <text evidence="3">The sequence shown here is derived from an EMBL/GenBank/DDBJ whole genome shotgun (WGS) entry which is preliminary data.</text>
</comment>
<accession>A0A2S7UTX3</accession>
<organism evidence="3 4">
    <name type="scientific">Psychrosphaera saromensis</name>
    <dbReference type="NCBI Taxonomy" id="716813"/>
    <lineage>
        <taxon>Bacteria</taxon>
        <taxon>Pseudomonadati</taxon>
        <taxon>Pseudomonadota</taxon>
        <taxon>Gammaproteobacteria</taxon>
        <taxon>Alteromonadales</taxon>
        <taxon>Pseudoalteromonadaceae</taxon>
        <taxon>Psychrosphaera</taxon>
    </lineage>
</organism>